<dbReference type="PROSITE" id="PS00211">
    <property type="entry name" value="ABC_TRANSPORTER_1"/>
    <property type="match status" value="1"/>
</dbReference>
<keyword evidence="2" id="KW-0547">Nucleotide-binding</keyword>
<feature type="domain" description="ABC transporter" evidence="4">
    <location>
        <begin position="7"/>
        <end position="242"/>
    </location>
</feature>
<reference evidence="5 6" key="1">
    <citation type="submission" date="2016-10" db="EMBL/GenBank/DDBJ databases">
        <authorList>
            <person name="de Groot N.N."/>
        </authorList>
    </citation>
    <scope>NUCLEOTIDE SEQUENCE [LARGE SCALE GENOMIC DNA]</scope>
    <source>
        <strain evidence="5 6">MP1X4</strain>
    </source>
</reference>
<evidence type="ECO:0000313" key="6">
    <source>
        <dbReference type="Proteomes" id="UP000199679"/>
    </source>
</evidence>
<protein>
    <submittedName>
        <fullName evidence="5">ABC-type Fe3+/spermidine/putrescine transport systems, ATPase components</fullName>
    </submittedName>
</protein>
<sequence>MAPPHFLQATSITKKYPGERVSGVLDVSITINPGKITAIIGESGSGKSTLMRLLYGLLAPDEGEVQFKGDRIWGPAEKLIPGHDAMKMVTQHTDDLNLFAKVWDNVAVLLPNINIQAKEEKVATALSLLNMTKLANSRVFDLSGGEKQRVALARAIITRPEVLLLDEPFNQVDTSFREDLQQDIRQIVKETGLTVIMVSHDPSEVLSMADELVVMRDGKILESGAPVGIYQNPKHLYTASLLANCNILDADKAKLCGIKLKAKKDTAVIYPEWITLSSNKSSDWNIKSILFKGFYEDLILEKEEVELRVRNYATHTYKEGDALSVKIGKWLEY</sequence>
<accession>A0A1H2B6L6</accession>
<dbReference type="Pfam" id="PF00005">
    <property type="entry name" value="ABC_tran"/>
    <property type="match status" value="1"/>
</dbReference>
<evidence type="ECO:0000259" key="4">
    <source>
        <dbReference type="PROSITE" id="PS50893"/>
    </source>
</evidence>
<dbReference type="PANTHER" id="PTHR42781">
    <property type="entry name" value="SPERMIDINE/PUTRESCINE IMPORT ATP-BINDING PROTEIN POTA"/>
    <property type="match status" value="1"/>
</dbReference>
<evidence type="ECO:0000256" key="3">
    <source>
        <dbReference type="ARBA" id="ARBA00022840"/>
    </source>
</evidence>
<dbReference type="InterPro" id="IPR003439">
    <property type="entry name" value="ABC_transporter-like_ATP-bd"/>
</dbReference>
<dbReference type="EMBL" id="LT629740">
    <property type="protein sequence ID" value="SDT53828.1"/>
    <property type="molecule type" value="Genomic_DNA"/>
</dbReference>
<keyword evidence="3" id="KW-0067">ATP-binding</keyword>
<dbReference type="OrthoDB" id="9802264at2"/>
<keyword evidence="6" id="KW-1185">Reference proteome</keyword>
<evidence type="ECO:0000313" key="5">
    <source>
        <dbReference type="EMBL" id="SDT53828.1"/>
    </source>
</evidence>
<dbReference type="InterPro" id="IPR017871">
    <property type="entry name" value="ABC_transporter-like_CS"/>
</dbReference>
<dbReference type="PANTHER" id="PTHR42781:SF4">
    <property type="entry name" value="SPERMIDINE_PUTRESCINE IMPORT ATP-BINDING PROTEIN POTA"/>
    <property type="match status" value="1"/>
</dbReference>
<evidence type="ECO:0000256" key="1">
    <source>
        <dbReference type="ARBA" id="ARBA00022448"/>
    </source>
</evidence>
<keyword evidence="1" id="KW-0813">Transport</keyword>
<dbReference type="Gene3D" id="3.40.50.300">
    <property type="entry name" value="P-loop containing nucleotide triphosphate hydrolases"/>
    <property type="match status" value="1"/>
</dbReference>
<dbReference type="InterPro" id="IPR003593">
    <property type="entry name" value="AAA+_ATPase"/>
</dbReference>
<dbReference type="STRING" id="652787.SAMN05216490_3941"/>
<evidence type="ECO:0000256" key="2">
    <source>
        <dbReference type="ARBA" id="ARBA00022741"/>
    </source>
</evidence>
<gene>
    <name evidence="5" type="ORF">SAMN05216490_3941</name>
</gene>
<proteinExistence type="predicted"/>
<dbReference type="InterPro" id="IPR050093">
    <property type="entry name" value="ABC_SmlMolc_Importer"/>
</dbReference>
<organism evidence="5 6">
    <name type="scientific">Mucilaginibacter mallensis</name>
    <dbReference type="NCBI Taxonomy" id="652787"/>
    <lineage>
        <taxon>Bacteria</taxon>
        <taxon>Pseudomonadati</taxon>
        <taxon>Bacteroidota</taxon>
        <taxon>Sphingobacteriia</taxon>
        <taxon>Sphingobacteriales</taxon>
        <taxon>Sphingobacteriaceae</taxon>
        <taxon>Mucilaginibacter</taxon>
    </lineage>
</organism>
<dbReference type="GO" id="GO:0016887">
    <property type="term" value="F:ATP hydrolysis activity"/>
    <property type="evidence" value="ECO:0007669"/>
    <property type="project" value="InterPro"/>
</dbReference>
<dbReference type="SUPFAM" id="SSF52540">
    <property type="entry name" value="P-loop containing nucleoside triphosphate hydrolases"/>
    <property type="match status" value="1"/>
</dbReference>
<dbReference type="SMART" id="SM00382">
    <property type="entry name" value="AAA"/>
    <property type="match status" value="1"/>
</dbReference>
<dbReference type="GO" id="GO:0005524">
    <property type="term" value="F:ATP binding"/>
    <property type="evidence" value="ECO:0007669"/>
    <property type="project" value="UniProtKB-KW"/>
</dbReference>
<dbReference type="InterPro" id="IPR027417">
    <property type="entry name" value="P-loop_NTPase"/>
</dbReference>
<dbReference type="PROSITE" id="PS50893">
    <property type="entry name" value="ABC_TRANSPORTER_2"/>
    <property type="match status" value="1"/>
</dbReference>
<dbReference type="RefSeq" id="WP_091376963.1">
    <property type="nucleotide sequence ID" value="NZ_LT629740.1"/>
</dbReference>
<dbReference type="AlphaFoldDB" id="A0A1H2B6L6"/>
<name>A0A1H2B6L6_MUCMA</name>
<dbReference type="Proteomes" id="UP000199679">
    <property type="component" value="Chromosome I"/>
</dbReference>